<dbReference type="KEGG" id="lmoi:VV02_01745"/>
<feature type="transmembrane region" description="Helical" evidence="5">
    <location>
        <begin position="47"/>
        <end position="66"/>
    </location>
</feature>
<dbReference type="Proteomes" id="UP000066480">
    <property type="component" value="Chromosome"/>
</dbReference>
<dbReference type="RefSeq" id="WP_052589442.1">
    <property type="nucleotide sequence ID" value="NZ_CP011112.1"/>
</dbReference>
<keyword evidence="2 5" id="KW-0812">Transmembrane</keyword>
<feature type="transmembrane region" description="Helical" evidence="5">
    <location>
        <begin position="102"/>
        <end position="122"/>
    </location>
</feature>
<dbReference type="STRING" id="571913.VV02_01745"/>
<keyword evidence="8" id="KW-1185">Reference proteome</keyword>
<dbReference type="GO" id="GO:0012505">
    <property type="term" value="C:endomembrane system"/>
    <property type="evidence" value="ECO:0007669"/>
    <property type="project" value="UniProtKB-SubCell"/>
</dbReference>
<dbReference type="InterPro" id="IPR003807">
    <property type="entry name" value="DUF202"/>
</dbReference>
<reference evidence="7 8" key="1">
    <citation type="submission" date="2015-03" db="EMBL/GenBank/DDBJ databases">
        <title>Luteipulveratus halotolerans sp. nov., a novel actinobacterium (Dermacoccaceae) from Sarawak, Malaysia.</title>
        <authorList>
            <person name="Juboi H."/>
            <person name="Basik A."/>
            <person name="Shamsul S.S."/>
            <person name="Arnold P."/>
            <person name="Schmitt E.K."/>
            <person name="Sanglier J.-J."/>
            <person name="Yeo T."/>
        </authorList>
    </citation>
    <scope>NUCLEOTIDE SEQUENCE [LARGE SCALE GENOMIC DNA]</scope>
    <source>
        <strain evidence="7 8">MN07-A0370</strain>
    </source>
</reference>
<evidence type="ECO:0000313" key="7">
    <source>
        <dbReference type="EMBL" id="AKU14885.1"/>
    </source>
</evidence>
<feature type="transmembrane region" description="Helical" evidence="5">
    <location>
        <begin position="21"/>
        <end position="41"/>
    </location>
</feature>
<accession>A0A0K1JE71</accession>
<keyword evidence="4 5" id="KW-0472">Membrane</keyword>
<sequence length="123" mass="11997">MTGSGHAIPDRGMQAERTALAWRRTSLSVAVASLGALRVGAVAGAPIALVVGGFGLLWSAALGLSARTRGRDALARMRAAAGTTCADCPPAAPLDGAQGVHIAAAAAGAVICGLGCLAVVLLL</sequence>
<evidence type="ECO:0000259" key="6">
    <source>
        <dbReference type="Pfam" id="PF02656"/>
    </source>
</evidence>
<organism evidence="7 8">
    <name type="scientific">Luteipulveratus mongoliensis</name>
    <dbReference type="NCBI Taxonomy" id="571913"/>
    <lineage>
        <taxon>Bacteria</taxon>
        <taxon>Bacillati</taxon>
        <taxon>Actinomycetota</taxon>
        <taxon>Actinomycetes</taxon>
        <taxon>Micrococcales</taxon>
        <taxon>Dermacoccaceae</taxon>
        <taxon>Luteipulveratus</taxon>
    </lineage>
</organism>
<dbReference type="AlphaFoldDB" id="A0A0K1JE71"/>
<proteinExistence type="predicted"/>
<protein>
    <recommendedName>
        <fullName evidence="6">DUF202 domain-containing protein</fullName>
    </recommendedName>
</protein>
<evidence type="ECO:0000256" key="4">
    <source>
        <dbReference type="ARBA" id="ARBA00023136"/>
    </source>
</evidence>
<evidence type="ECO:0000256" key="3">
    <source>
        <dbReference type="ARBA" id="ARBA00022989"/>
    </source>
</evidence>
<name>A0A0K1JE71_9MICO</name>
<evidence type="ECO:0000256" key="1">
    <source>
        <dbReference type="ARBA" id="ARBA00004127"/>
    </source>
</evidence>
<evidence type="ECO:0000313" key="8">
    <source>
        <dbReference type="Proteomes" id="UP000066480"/>
    </source>
</evidence>
<evidence type="ECO:0000256" key="5">
    <source>
        <dbReference type="SAM" id="Phobius"/>
    </source>
</evidence>
<evidence type="ECO:0000256" key="2">
    <source>
        <dbReference type="ARBA" id="ARBA00022692"/>
    </source>
</evidence>
<dbReference type="Pfam" id="PF02656">
    <property type="entry name" value="DUF202"/>
    <property type="match status" value="1"/>
</dbReference>
<dbReference type="EMBL" id="CP011112">
    <property type="protein sequence ID" value="AKU14885.1"/>
    <property type="molecule type" value="Genomic_DNA"/>
</dbReference>
<keyword evidence="3 5" id="KW-1133">Transmembrane helix</keyword>
<comment type="subcellular location">
    <subcellularLocation>
        <location evidence="1">Endomembrane system</location>
        <topology evidence="1">Multi-pass membrane protein</topology>
    </subcellularLocation>
</comment>
<feature type="domain" description="DUF202" evidence="6">
    <location>
        <begin position="10"/>
        <end position="67"/>
    </location>
</feature>
<gene>
    <name evidence="7" type="ORF">VV02_01745</name>
</gene>